<name>A0A9D2B907_9FIRM</name>
<dbReference type="Proteomes" id="UP000886721">
    <property type="component" value="Unassembled WGS sequence"/>
</dbReference>
<feature type="compositionally biased region" description="Basic and acidic residues" evidence="1">
    <location>
        <begin position="23"/>
        <end position="35"/>
    </location>
</feature>
<reference evidence="2" key="2">
    <citation type="submission" date="2021-04" db="EMBL/GenBank/DDBJ databases">
        <authorList>
            <person name="Gilroy R."/>
        </authorList>
    </citation>
    <scope>NUCLEOTIDE SEQUENCE</scope>
    <source>
        <strain evidence="2">CHK191-13928</strain>
    </source>
</reference>
<feature type="region of interest" description="Disordered" evidence="1">
    <location>
        <begin position="23"/>
        <end position="50"/>
    </location>
</feature>
<evidence type="ECO:0000313" key="2">
    <source>
        <dbReference type="EMBL" id="HIX67750.1"/>
    </source>
</evidence>
<accession>A0A9D2B907</accession>
<organism evidence="2 3">
    <name type="scientific">Candidatus Anaerostipes excrementavium</name>
    <dbReference type="NCBI Taxonomy" id="2838463"/>
    <lineage>
        <taxon>Bacteria</taxon>
        <taxon>Bacillati</taxon>
        <taxon>Bacillota</taxon>
        <taxon>Clostridia</taxon>
        <taxon>Lachnospirales</taxon>
        <taxon>Lachnospiraceae</taxon>
        <taxon>Anaerostipes</taxon>
    </lineage>
</organism>
<evidence type="ECO:0000313" key="3">
    <source>
        <dbReference type="Proteomes" id="UP000886721"/>
    </source>
</evidence>
<comment type="caution">
    <text evidence="2">The sequence shown here is derived from an EMBL/GenBank/DDBJ whole genome shotgun (WGS) entry which is preliminary data.</text>
</comment>
<dbReference type="EMBL" id="DXEM01000019">
    <property type="protein sequence ID" value="HIX67750.1"/>
    <property type="molecule type" value="Genomic_DNA"/>
</dbReference>
<sequence length="50" mass="5936">MLLRSRQPLIHCRNKRQCWESRRRRDIDSRRREAAAKSAGAADFYDDEGS</sequence>
<evidence type="ECO:0000256" key="1">
    <source>
        <dbReference type="SAM" id="MobiDB-lite"/>
    </source>
</evidence>
<protein>
    <submittedName>
        <fullName evidence="2">Uncharacterized protein</fullName>
    </submittedName>
</protein>
<gene>
    <name evidence="2" type="ORF">H9735_06430</name>
</gene>
<reference evidence="2" key="1">
    <citation type="journal article" date="2021" name="PeerJ">
        <title>Extensive microbial diversity within the chicken gut microbiome revealed by metagenomics and culture.</title>
        <authorList>
            <person name="Gilroy R."/>
            <person name="Ravi A."/>
            <person name="Getino M."/>
            <person name="Pursley I."/>
            <person name="Horton D.L."/>
            <person name="Alikhan N.F."/>
            <person name="Baker D."/>
            <person name="Gharbi K."/>
            <person name="Hall N."/>
            <person name="Watson M."/>
            <person name="Adriaenssens E.M."/>
            <person name="Foster-Nyarko E."/>
            <person name="Jarju S."/>
            <person name="Secka A."/>
            <person name="Antonio M."/>
            <person name="Oren A."/>
            <person name="Chaudhuri R.R."/>
            <person name="La Ragione R."/>
            <person name="Hildebrand F."/>
            <person name="Pallen M.J."/>
        </authorList>
    </citation>
    <scope>NUCLEOTIDE SEQUENCE</scope>
    <source>
        <strain evidence="2">CHK191-13928</strain>
    </source>
</reference>
<dbReference type="AlphaFoldDB" id="A0A9D2B907"/>
<proteinExistence type="predicted"/>